<keyword evidence="13" id="KW-1185">Reference proteome</keyword>
<comment type="subcellular location">
    <subcellularLocation>
        <location evidence="1">Golgi apparatus membrane</location>
        <topology evidence="1">Peripheral membrane protein</topology>
    </subcellularLocation>
</comment>
<sequence length="859" mass="96663">MYEDAWISGIVPEHHREPEKPRPTGHRRRVSLLKQPNESNQADVDPVEAIPDIVEEPEEDNGPPQATVARRAKSFSDFYDVARAHIKKERDLEKQKLKKRSRDQLKTELDFGDWYNGISDELLDASHEEYQLYRDQLHLSHRHLDSLLESTSSALDLLSALSDSFKAVAAQTTTFQSQCEGLIADQKRVTKLADGIAENLQYYTYLEPTTRRLNAPGATNFVRAEGFTEMLLNLDSCIDYMMAHPTHSESATYRSRYRLLLTRALSLIRVHFTNTLREIAADVSKRIADRQLNDTTMSALLYAKFRVGAAELKELGLEIQKRAVLPADADPDSEPEYQSLMNELYQSYSATRGRLILPLIAKKMAEISLAPSSSKDLVTFARSSISYIRGICFDEYELWGEWFVGEGGVYDFLESIMEPFYDYLRPRTIHETQLVKLCELCTLIQTRYMEEEEEEYELVESVRLNFPNLILPALEDAQTRLVFLTLTILRDEIEYYKPKPEDLDYASRHRRPSESEKTGPVLSGKKTTNGPMMIPAGLEDEEGDSRWAFNAEAAFKDWYPTLRKAIWLLSKIYRLVNSTVFDDLAHQIVHQTTLSLYTAASQISARHSPTDSQLFLIKHLLLLKQQIVAFDIEFVSQDVSLDFSSVTSTFYELRERGGLFNPANLVRGLVGGSLLPRVVENMLDAKAELDGRLRTVINDFTSAFAGRVTAAVAPEKTGPKKKGFVPEQAVAAVREAVEREVDFLRGKLEDYIDDLRTRETLVVAVVEQVVANYEAFWDRLADEGRRPSAGGAGAAKGKARADEVWEPGVFAEWCAGVFKVGQFGLGAQLEGAAQAQALEDEEAGGVGDDDEEGGSVSST</sequence>
<accession>A0A5N5DEZ1</accession>
<feature type="region of interest" description="Disordered" evidence="9">
    <location>
        <begin position="504"/>
        <end position="535"/>
    </location>
</feature>
<comment type="similarity">
    <text evidence="2">Belongs to the COG3 family.</text>
</comment>
<dbReference type="InterPro" id="IPR007265">
    <property type="entry name" value="COG_su3"/>
</dbReference>
<feature type="compositionally biased region" description="Acidic residues" evidence="9">
    <location>
        <begin position="838"/>
        <end position="853"/>
    </location>
</feature>
<feature type="domain" description="Conserved oligomeric Golgi complex subunit 3 C-terminal" evidence="11">
    <location>
        <begin position="298"/>
        <end position="646"/>
    </location>
</feature>
<evidence type="ECO:0000256" key="1">
    <source>
        <dbReference type="ARBA" id="ARBA00004395"/>
    </source>
</evidence>
<dbReference type="GO" id="GO:0007030">
    <property type="term" value="P:Golgi organization"/>
    <property type="evidence" value="ECO:0007669"/>
    <property type="project" value="TreeGrafter"/>
</dbReference>
<feature type="domain" description="Conserved oligomeric Golgi complex subunit 3 N-terminal" evidence="10">
    <location>
        <begin position="133"/>
        <end position="278"/>
    </location>
</feature>
<dbReference type="Proteomes" id="UP000325902">
    <property type="component" value="Unassembled WGS sequence"/>
</dbReference>
<dbReference type="GO" id="GO:0006886">
    <property type="term" value="P:intracellular protein transport"/>
    <property type="evidence" value="ECO:0007669"/>
    <property type="project" value="InterPro"/>
</dbReference>
<keyword evidence="6" id="KW-0333">Golgi apparatus</keyword>
<comment type="caution">
    <text evidence="12">The sequence shown here is derived from an EMBL/GenBank/DDBJ whole genome shotgun (WGS) entry which is preliminary data.</text>
</comment>
<gene>
    <name evidence="12" type="primary">COG3</name>
    <name evidence="12" type="ORF">DBV05_g5134</name>
</gene>
<feature type="compositionally biased region" description="Basic and acidic residues" evidence="9">
    <location>
        <begin position="504"/>
        <end position="517"/>
    </location>
</feature>
<reference evidence="12 13" key="1">
    <citation type="journal article" date="2019" name="Sci. Rep.">
        <title>A multi-omics analysis of the grapevine pathogen Lasiodiplodia theobromae reveals that temperature affects the expression of virulence- and pathogenicity-related genes.</title>
        <authorList>
            <person name="Felix C."/>
            <person name="Meneses R."/>
            <person name="Goncalves M.F.M."/>
            <person name="Tilleman L."/>
            <person name="Duarte A.S."/>
            <person name="Jorrin-Novo J.V."/>
            <person name="Van de Peer Y."/>
            <person name="Deforce D."/>
            <person name="Van Nieuwerburgh F."/>
            <person name="Esteves A.C."/>
            <person name="Alves A."/>
        </authorList>
    </citation>
    <scope>NUCLEOTIDE SEQUENCE [LARGE SCALE GENOMIC DNA]</scope>
    <source>
        <strain evidence="12 13">LA-SOL3</strain>
    </source>
</reference>
<dbReference type="GO" id="GO:0006914">
    <property type="term" value="P:autophagy"/>
    <property type="evidence" value="ECO:0007669"/>
    <property type="project" value="TreeGrafter"/>
</dbReference>
<feature type="region of interest" description="Disordered" evidence="9">
    <location>
        <begin position="836"/>
        <end position="859"/>
    </location>
</feature>
<feature type="compositionally biased region" description="Basic and acidic residues" evidence="9">
    <location>
        <begin position="12"/>
        <end position="22"/>
    </location>
</feature>
<dbReference type="InterPro" id="IPR048685">
    <property type="entry name" value="COG3_C"/>
</dbReference>
<evidence type="ECO:0000256" key="5">
    <source>
        <dbReference type="ARBA" id="ARBA00022927"/>
    </source>
</evidence>
<dbReference type="Pfam" id="PF20671">
    <property type="entry name" value="COG3_C"/>
    <property type="match status" value="1"/>
</dbReference>
<evidence type="ECO:0000259" key="11">
    <source>
        <dbReference type="Pfam" id="PF20671"/>
    </source>
</evidence>
<dbReference type="EMBL" id="VCHE01000025">
    <property type="protein sequence ID" value="KAB2576251.1"/>
    <property type="molecule type" value="Genomic_DNA"/>
</dbReference>
<dbReference type="Pfam" id="PF04136">
    <property type="entry name" value="COG3_N"/>
    <property type="match status" value="1"/>
</dbReference>
<evidence type="ECO:0000256" key="3">
    <source>
        <dbReference type="ARBA" id="ARBA00020976"/>
    </source>
</evidence>
<proteinExistence type="inferred from homology"/>
<dbReference type="AlphaFoldDB" id="A0A5N5DEZ1"/>
<dbReference type="GO" id="GO:0006891">
    <property type="term" value="P:intra-Golgi vesicle-mediated transport"/>
    <property type="evidence" value="ECO:0007669"/>
    <property type="project" value="TreeGrafter"/>
</dbReference>
<keyword evidence="7" id="KW-0472">Membrane</keyword>
<feature type="region of interest" description="Disordered" evidence="9">
    <location>
        <begin position="1"/>
        <end position="66"/>
    </location>
</feature>
<dbReference type="GO" id="GO:0005801">
    <property type="term" value="C:cis-Golgi network"/>
    <property type="evidence" value="ECO:0007669"/>
    <property type="project" value="InterPro"/>
</dbReference>
<evidence type="ECO:0000256" key="2">
    <source>
        <dbReference type="ARBA" id="ARBA00009936"/>
    </source>
</evidence>
<evidence type="ECO:0000259" key="10">
    <source>
        <dbReference type="Pfam" id="PF04136"/>
    </source>
</evidence>
<evidence type="ECO:0000256" key="9">
    <source>
        <dbReference type="SAM" id="MobiDB-lite"/>
    </source>
</evidence>
<keyword evidence="5" id="KW-0653">Protein transport</keyword>
<dbReference type="PANTHER" id="PTHR13302:SF8">
    <property type="entry name" value="CONSERVED OLIGOMERIC GOLGI COMPLEX SUBUNIT 3"/>
    <property type="match status" value="1"/>
</dbReference>
<dbReference type="PANTHER" id="PTHR13302">
    <property type="entry name" value="CONSERVED OLIGOMERIC GOLGI COMPLEX COMPONENT 3"/>
    <property type="match status" value="1"/>
</dbReference>
<keyword evidence="4" id="KW-0813">Transport</keyword>
<dbReference type="GO" id="GO:0000139">
    <property type="term" value="C:Golgi membrane"/>
    <property type="evidence" value="ECO:0007669"/>
    <property type="project" value="UniProtKB-SubCell"/>
</dbReference>
<evidence type="ECO:0000256" key="6">
    <source>
        <dbReference type="ARBA" id="ARBA00023034"/>
    </source>
</evidence>
<dbReference type="OrthoDB" id="296793at2759"/>
<evidence type="ECO:0000256" key="7">
    <source>
        <dbReference type="ARBA" id="ARBA00023136"/>
    </source>
</evidence>
<dbReference type="GO" id="GO:0017119">
    <property type="term" value="C:Golgi transport complex"/>
    <property type="evidence" value="ECO:0007669"/>
    <property type="project" value="TreeGrafter"/>
</dbReference>
<organism evidence="12 13">
    <name type="scientific">Lasiodiplodia theobromae</name>
    <dbReference type="NCBI Taxonomy" id="45133"/>
    <lineage>
        <taxon>Eukaryota</taxon>
        <taxon>Fungi</taxon>
        <taxon>Dikarya</taxon>
        <taxon>Ascomycota</taxon>
        <taxon>Pezizomycotina</taxon>
        <taxon>Dothideomycetes</taxon>
        <taxon>Dothideomycetes incertae sedis</taxon>
        <taxon>Botryosphaeriales</taxon>
        <taxon>Botryosphaeriaceae</taxon>
        <taxon>Lasiodiplodia</taxon>
    </lineage>
</organism>
<evidence type="ECO:0000256" key="4">
    <source>
        <dbReference type="ARBA" id="ARBA00022448"/>
    </source>
</evidence>
<evidence type="ECO:0000313" key="13">
    <source>
        <dbReference type="Proteomes" id="UP000325902"/>
    </source>
</evidence>
<name>A0A5N5DEZ1_9PEZI</name>
<protein>
    <recommendedName>
        <fullName evidence="3">Conserved oligomeric Golgi complex subunit 3</fullName>
    </recommendedName>
    <alternativeName>
        <fullName evidence="8">Component of oligomeric Golgi complex 3</fullName>
    </alternativeName>
</protein>
<evidence type="ECO:0000313" key="12">
    <source>
        <dbReference type="EMBL" id="KAB2576251.1"/>
    </source>
</evidence>
<dbReference type="InterPro" id="IPR048320">
    <property type="entry name" value="COG3_N"/>
</dbReference>
<evidence type="ECO:0000256" key="8">
    <source>
        <dbReference type="ARBA" id="ARBA00031339"/>
    </source>
</evidence>